<accession>A0A268NW11</accession>
<feature type="compositionally biased region" description="Acidic residues" evidence="1">
    <location>
        <begin position="120"/>
        <end position="136"/>
    </location>
</feature>
<reference evidence="2 3" key="1">
    <citation type="submission" date="2017-07" db="EMBL/GenBank/DDBJ databases">
        <title>Isolation and whole genome analysis of endospore-forming bacteria from heroin.</title>
        <authorList>
            <person name="Kalinowski J."/>
            <person name="Ahrens B."/>
            <person name="Al-Dilaimi A."/>
            <person name="Winkler A."/>
            <person name="Wibberg D."/>
            <person name="Schleenbecker U."/>
            <person name="Ruckert C."/>
            <person name="Wolfel R."/>
            <person name="Grass G."/>
        </authorList>
    </citation>
    <scope>NUCLEOTIDE SEQUENCE [LARGE SCALE GENOMIC DNA]</scope>
    <source>
        <strain evidence="2 3">7539</strain>
    </source>
</reference>
<sequence>MSGTGNTAGGKRKRRTFWEPESERLVAWLDAQADLGTSLQLIIVDAIKKYGEGDVIKAHLKQREYFFYEDTPHQTRSVRTGSSVHDDVDDEDNQESTLSFDSEPKVDQSPIRDLGHEPEAENEAEPELESDVQIDTDSDKPVGNNANSIAESSDKEQKEEKVKYDPIAILMRDSGSTLND</sequence>
<evidence type="ECO:0000313" key="2">
    <source>
        <dbReference type="EMBL" id="PAE87692.1"/>
    </source>
</evidence>
<dbReference type="AlphaFoldDB" id="A0A268NW11"/>
<feature type="compositionally biased region" description="Basic and acidic residues" evidence="1">
    <location>
        <begin position="152"/>
        <end position="164"/>
    </location>
</feature>
<feature type="region of interest" description="Disordered" evidence="1">
    <location>
        <begin position="73"/>
        <end position="180"/>
    </location>
</feature>
<gene>
    <name evidence="2" type="ORF">CHH72_17145</name>
</gene>
<comment type="caution">
    <text evidence="2">The sequence shown here is derived from an EMBL/GenBank/DDBJ whole genome shotgun (WGS) entry which is preliminary data.</text>
</comment>
<name>A0A268NW11_SHOCL</name>
<dbReference type="RefSeq" id="WP_062750873.1">
    <property type="nucleotide sequence ID" value="NZ_NPCC01000031.1"/>
</dbReference>
<dbReference type="EMBL" id="NPCC01000031">
    <property type="protein sequence ID" value="PAE87692.1"/>
    <property type="molecule type" value="Genomic_DNA"/>
</dbReference>
<proteinExistence type="predicted"/>
<evidence type="ECO:0000313" key="3">
    <source>
        <dbReference type="Proteomes" id="UP000216207"/>
    </source>
</evidence>
<feature type="compositionally biased region" description="Polar residues" evidence="1">
    <location>
        <begin position="74"/>
        <end position="83"/>
    </location>
</feature>
<protein>
    <submittedName>
        <fullName evidence="2">Uncharacterized protein</fullName>
    </submittedName>
</protein>
<organism evidence="2 3">
    <name type="scientific">Shouchella clausii</name>
    <name type="common">Alkalihalobacillus clausii</name>
    <dbReference type="NCBI Taxonomy" id="79880"/>
    <lineage>
        <taxon>Bacteria</taxon>
        <taxon>Bacillati</taxon>
        <taxon>Bacillota</taxon>
        <taxon>Bacilli</taxon>
        <taxon>Bacillales</taxon>
        <taxon>Bacillaceae</taxon>
        <taxon>Shouchella</taxon>
    </lineage>
</organism>
<evidence type="ECO:0000256" key="1">
    <source>
        <dbReference type="SAM" id="MobiDB-lite"/>
    </source>
</evidence>
<dbReference type="Proteomes" id="UP000216207">
    <property type="component" value="Unassembled WGS sequence"/>
</dbReference>